<dbReference type="EMBL" id="CP092867">
    <property type="protein sequence ID" value="UYV67769.1"/>
    <property type="molecule type" value="Genomic_DNA"/>
</dbReference>
<gene>
    <name evidence="1" type="ORF">LAZ67_5001930</name>
</gene>
<reference evidence="1 2" key="1">
    <citation type="submission" date="2022-01" db="EMBL/GenBank/DDBJ databases">
        <title>A chromosomal length assembly of Cordylochernes scorpioides.</title>
        <authorList>
            <person name="Zeh D."/>
            <person name="Zeh J."/>
        </authorList>
    </citation>
    <scope>NUCLEOTIDE SEQUENCE [LARGE SCALE GENOMIC DNA]</scope>
    <source>
        <strain evidence="1">IN4F17</strain>
        <tissue evidence="1">Whole Body</tissue>
    </source>
</reference>
<name>A0ABY6KG11_9ARAC</name>
<evidence type="ECO:0008006" key="3">
    <source>
        <dbReference type="Google" id="ProtNLM"/>
    </source>
</evidence>
<keyword evidence="2" id="KW-1185">Reference proteome</keyword>
<accession>A0ABY6KG11</accession>
<sequence length="152" mass="17823">MFPRVIHRRTELAGIRFCEEQLERYQFEGNAFLDKIIAGDETSYRHCKAERAKERLVQALVFSVATYNSESWTITSLLEKKFDVIPWTARRTSILSQLSISEDDRLLRHVQRNCLRFFGHIARRRGIEYAILTGITSGRPILDARRYASWTN</sequence>
<evidence type="ECO:0000313" key="1">
    <source>
        <dbReference type="EMBL" id="UYV67769.1"/>
    </source>
</evidence>
<evidence type="ECO:0000313" key="2">
    <source>
        <dbReference type="Proteomes" id="UP001235939"/>
    </source>
</evidence>
<dbReference type="Proteomes" id="UP001235939">
    <property type="component" value="Chromosome 05"/>
</dbReference>
<proteinExistence type="predicted"/>
<protein>
    <recommendedName>
        <fullName evidence="3">Transposase</fullName>
    </recommendedName>
</protein>
<organism evidence="1 2">
    <name type="scientific">Cordylochernes scorpioides</name>
    <dbReference type="NCBI Taxonomy" id="51811"/>
    <lineage>
        <taxon>Eukaryota</taxon>
        <taxon>Metazoa</taxon>
        <taxon>Ecdysozoa</taxon>
        <taxon>Arthropoda</taxon>
        <taxon>Chelicerata</taxon>
        <taxon>Arachnida</taxon>
        <taxon>Pseudoscorpiones</taxon>
        <taxon>Cheliferoidea</taxon>
        <taxon>Chernetidae</taxon>
        <taxon>Cordylochernes</taxon>
    </lineage>
</organism>